<name>A0A1A6BMC6_MYCGO</name>
<evidence type="ECO:0000313" key="3">
    <source>
        <dbReference type="Proteomes" id="UP000093757"/>
    </source>
</evidence>
<evidence type="ECO:0008006" key="4">
    <source>
        <dbReference type="Google" id="ProtNLM"/>
    </source>
</evidence>
<feature type="compositionally biased region" description="Basic and acidic residues" evidence="1">
    <location>
        <begin position="374"/>
        <end position="383"/>
    </location>
</feature>
<evidence type="ECO:0000313" key="2">
    <source>
        <dbReference type="EMBL" id="OBS03502.1"/>
    </source>
</evidence>
<protein>
    <recommendedName>
        <fullName evidence="4">Core-binding (CB) domain-containing protein</fullName>
    </recommendedName>
</protein>
<feature type="region of interest" description="Disordered" evidence="1">
    <location>
        <begin position="354"/>
        <end position="409"/>
    </location>
</feature>
<dbReference type="RefSeq" id="WP_065132388.1">
    <property type="nucleotide sequence ID" value="NZ_MAEM01000071.1"/>
</dbReference>
<dbReference type="EMBL" id="MAEM01000071">
    <property type="protein sequence ID" value="OBS03502.1"/>
    <property type="molecule type" value="Genomic_DNA"/>
</dbReference>
<gene>
    <name evidence="2" type="ORF">A9W98_09125</name>
</gene>
<dbReference type="OrthoDB" id="8776710at2"/>
<accession>A0A1A6BMC6</accession>
<evidence type="ECO:0000256" key="1">
    <source>
        <dbReference type="SAM" id="MobiDB-lite"/>
    </source>
</evidence>
<reference evidence="2 3" key="1">
    <citation type="submission" date="2016-06" db="EMBL/GenBank/DDBJ databases">
        <authorList>
            <person name="Kjaerup R.B."/>
            <person name="Dalgaard T.S."/>
            <person name="Juul-Madsen H.R."/>
        </authorList>
    </citation>
    <scope>NUCLEOTIDE SEQUENCE [LARGE SCALE GENOMIC DNA]</scope>
    <source>
        <strain evidence="2 3">1245752.6</strain>
    </source>
</reference>
<comment type="caution">
    <text evidence="2">The sequence shown here is derived from an EMBL/GenBank/DDBJ whole genome shotgun (WGS) entry which is preliminary data.</text>
</comment>
<dbReference type="AlphaFoldDB" id="A0A1A6BMC6"/>
<dbReference type="Proteomes" id="UP000093757">
    <property type="component" value="Unassembled WGS sequence"/>
</dbReference>
<proteinExistence type="predicted"/>
<organism evidence="2 3">
    <name type="scientific">Mycobacterium gordonae</name>
    <dbReference type="NCBI Taxonomy" id="1778"/>
    <lineage>
        <taxon>Bacteria</taxon>
        <taxon>Bacillati</taxon>
        <taxon>Actinomycetota</taxon>
        <taxon>Actinomycetes</taxon>
        <taxon>Mycobacteriales</taxon>
        <taxon>Mycobacteriaceae</taxon>
        <taxon>Mycobacterium</taxon>
    </lineage>
</organism>
<sequence>MTTPQVAHTPVFIDPDAFVLGGHELREGIELATTSRFGDDIWDLHPINHQDQLARSILNFPTLPEPFRAVTKELFYALLVGELPPGEARLKQVSIRIAFSHVKKFLDWSHGRGRCTLAAITREDLVDYQQWVLLTDLSPTQRGMHRRAARLFWVFRDALHTDRLTVDPQRLQAWHNHSSHPPRRIENATDRIPEEVISPLLVWGLRWVNDFSVDILAAREEWWSLYTARHAMDQRKPFAGGPLPARLAKLQHLLDDYRSQRRPLPTTADGEVNANFLARQLHTESTFISRATGRAMVAAAAAEVGFADGCYLFTPVRACIDSAPWLTGFGCSRIALEHLDAVVAVLDRAGDGAAGAASDEPCQGAAELATGEPPTRRPRERLPTHHHQSRVQGRDPERSHRLMGSVGIC</sequence>